<dbReference type="STRING" id="573063.Metin_1063"/>
<evidence type="ECO:0000256" key="2">
    <source>
        <dbReference type="ARBA" id="ARBA00022741"/>
    </source>
</evidence>
<dbReference type="EC" id="2.7.1.237" evidence="9"/>
<dbReference type="Pfam" id="PF01282">
    <property type="entry name" value="Ribosomal_S24e"/>
    <property type="match status" value="1"/>
</dbReference>
<dbReference type="PANTHER" id="PTHR40732">
    <property type="entry name" value="UPF0218 PROTEIN TK1697"/>
    <property type="match status" value="1"/>
</dbReference>
<evidence type="ECO:0000256" key="5">
    <source>
        <dbReference type="ARBA" id="ARBA00022993"/>
    </source>
</evidence>
<keyword evidence="5 9" id="KW-0173">Coenzyme A biosynthesis</keyword>
<dbReference type="GO" id="GO:0016301">
    <property type="term" value="F:kinase activity"/>
    <property type="evidence" value="ECO:0007669"/>
    <property type="project" value="UniProtKB-UniRule"/>
</dbReference>
<evidence type="ECO:0000256" key="8">
    <source>
        <dbReference type="HAMAP-Rule" id="MF_00545"/>
    </source>
</evidence>
<dbReference type="Pfam" id="PF04019">
    <property type="entry name" value="DUF359"/>
    <property type="match status" value="1"/>
</dbReference>
<dbReference type="Gene3D" id="3.30.70.330">
    <property type="match status" value="1"/>
</dbReference>
<dbReference type="Proteomes" id="UP000002061">
    <property type="component" value="Chromosome"/>
</dbReference>
<evidence type="ECO:0000313" key="10">
    <source>
        <dbReference type="EMBL" id="ADG13721.1"/>
    </source>
</evidence>
<organism evidence="10 11">
    <name type="scientific">Methanocaldococcus infernus (strain DSM 11812 / JCM 15783 / ME)</name>
    <dbReference type="NCBI Taxonomy" id="573063"/>
    <lineage>
        <taxon>Archaea</taxon>
        <taxon>Methanobacteriati</taxon>
        <taxon>Methanobacteriota</taxon>
        <taxon>Methanomada group</taxon>
        <taxon>Methanococci</taxon>
        <taxon>Methanococcales</taxon>
        <taxon>Methanocaldococcaceae</taxon>
        <taxon>Methanocaldococcus</taxon>
    </lineage>
</organism>
<evidence type="ECO:0000256" key="9">
    <source>
        <dbReference type="HAMAP-Rule" id="MF_00590"/>
    </source>
</evidence>
<dbReference type="GO" id="GO:0015937">
    <property type="term" value="P:coenzyme A biosynthetic process"/>
    <property type="evidence" value="ECO:0007669"/>
    <property type="project" value="UniProtKB-UniRule"/>
</dbReference>
<dbReference type="HAMAP" id="MF_00590">
    <property type="entry name" value="Dephospho_CoA_kinase_GTP_dep"/>
    <property type="match status" value="1"/>
</dbReference>
<keyword evidence="2 9" id="KW-0547">Nucleotide-binding</keyword>
<feature type="binding site" evidence="9">
    <location>
        <position position="56"/>
    </location>
    <ligand>
        <name>GTP</name>
        <dbReference type="ChEBI" id="CHEBI:37565"/>
    </ligand>
</feature>
<feature type="binding site" evidence="9">
    <location>
        <position position="36"/>
    </location>
    <ligand>
        <name>GTP</name>
        <dbReference type="ChEBI" id="CHEBI:37565"/>
    </ligand>
</feature>
<keyword evidence="1 9" id="KW-0808">Transferase</keyword>
<name>D5VT18_METIM</name>
<accession>D5VT18</accession>
<dbReference type="GO" id="GO:0005840">
    <property type="term" value="C:ribosome"/>
    <property type="evidence" value="ECO:0007669"/>
    <property type="project" value="UniProtKB-KW"/>
</dbReference>
<keyword evidence="3 9" id="KW-0418">Kinase</keyword>
<evidence type="ECO:0000256" key="3">
    <source>
        <dbReference type="ARBA" id="ARBA00022777"/>
    </source>
</evidence>
<evidence type="ECO:0000256" key="7">
    <source>
        <dbReference type="ARBA" id="ARBA00023274"/>
    </source>
</evidence>
<comment type="catalytic activity">
    <reaction evidence="9">
        <text>3'-dephospho-CoA + GTP = GDP + CoA + H(+)</text>
        <dbReference type="Rhea" id="RHEA:61156"/>
        <dbReference type="ChEBI" id="CHEBI:15378"/>
        <dbReference type="ChEBI" id="CHEBI:37565"/>
        <dbReference type="ChEBI" id="CHEBI:57287"/>
        <dbReference type="ChEBI" id="CHEBI:57328"/>
        <dbReference type="ChEBI" id="CHEBI:58189"/>
        <dbReference type="EC" id="2.7.1.237"/>
    </reaction>
</comment>
<keyword evidence="6 9" id="KW-0342">GTP-binding</keyword>
<comment type="pathway">
    <text evidence="9">Cofactor biosynthesis; coenzyme A biosynthesis.</text>
</comment>
<sequence>MLKLPDHLREELRKPFGKVYKEFPDVDGYIVTVGDIVTKSAIEKGVKIKLAIYDLKTKRNIPVKINYKFKKTFKVCNPPGYISDEAIEKIKYISQLNDDDIGLYVEGEEDLLALLVIKYFPKNIYVAYGLPDKGVILLKIDDELKKKIDEILKKFEKVKMMNIKIVSERYNPLAHRKEIRFIVDHEGATPTFKDVKLKLAAMLNVNKELLIVESIYQETGLQRVRGYAKVYDNEEFLKYFEREHIIRKNQLEEEQEQEG</sequence>
<dbReference type="GO" id="GO:0006412">
    <property type="term" value="P:translation"/>
    <property type="evidence" value="ECO:0007669"/>
    <property type="project" value="UniProtKB-UniRule"/>
</dbReference>
<feature type="binding site" evidence="9">
    <location>
        <position position="109"/>
    </location>
    <ligand>
        <name>GTP</name>
        <dbReference type="ChEBI" id="CHEBI:37565"/>
    </ligand>
</feature>
<dbReference type="AlphaFoldDB" id="D5VT18"/>
<comment type="similarity">
    <text evidence="9">Belongs to the GTP-dependent DPCK family.</text>
</comment>
<dbReference type="eggNOG" id="arCOG04076">
    <property type="taxonomic scope" value="Archaea"/>
</dbReference>
<comment type="function">
    <text evidence="9">Catalyzes the GTP-dependent phosphorylation of the 3'-hydroxyl group of dephosphocoenzyme A to form coenzyme A (CoA).</text>
</comment>
<evidence type="ECO:0000256" key="6">
    <source>
        <dbReference type="ARBA" id="ARBA00023134"/>
    </source>
</evidence>
<dbReference type="HAMAP" id="MF_00545">
    <property type="entry name" value="Ribosomal_eS24"/>
    <property type="match status" value="1"/>
</dbReference>
<dbReference type="InterPro" id="IPR012678">
    <property type="entry name" value="Ribosomal_uL23/eL15/eS24_sf"/>
</dbReference>
<dbReference type="GO" id="GO:0005525">
    <property type="term" value="F:GTP binding"/>
    <property type="evidence" value="ECO:0007669"/>
    <property type="project" value="UniProtKB-UniRule"/>
</dbReference>
<evidence type="ECO:0000256" key="4">
    <source>
        <dbReference type="ARBA" id="ARBA00022980"/>
    </source>
</evidence>
<feature type="binding site" evidence="9">
    <location>
        <position position="54"/>
    </location>
    <ligand>
        <name>GTP</name>
        <dbReference type="ChEBI" id="CHEBI:37565"/>
    </ligand>
</feature>
<gene>
    <name evidence="8" type="primary">rps24e</name>
    <name evidence="10" type="ordered locus">Metin_1063</name>
</gene>
<feature type="binding site" evidence="9">
    <location>
        <position position="35"/>
    </location>
    <ligand>
        <name>GTP</name>
        <dbReference type="ChEBI" id="CHEBI:37565"/>
    </ligand>
</feature>
<reference evidence="10" key="1">
    <citation type="submission" date="2010-04" db="EMBL/GenBank/DDBJ databases">
        <title>Complete sequence of Methanocaldococcus infernus ME.</title>
        <authorList>
            <consortium name="US DOE Joint Genome Institute"/>
            <person name="Lucas S."/>
            <person name="Copeland A."/>
            <person name="Lapidus A."/>
            <person name="Cheng J.-F."/>
            <person name="Bruce D."/>
            <person name="Goodwin L."/>
            <person name="Pitluck S."/>
            <person name="Munk A.C."/>
            <person name="Detter J.C."/>
            <person name="Han C."/>
            <person name="Tapia R."/>
            <person name="Land M."/>
            <person name="Hauser L."/>
            <person name="Kyrpides N."/>
            <person name="Mikhailova N."/>
            <person name="Sieprawska-Lupa M."/>
            <person name="Whitman W.B."/>
            <person name="Woyke T."/>
        </authorList>
    </citation>
    <scope>NUCLEOTIDE SEQUENCE [LARGE SCALE GENOMIC DNA]</scope>
    <source>
        <strain evidence="10">ME</strain>
    </source>
</reference>
<keyword evidence="7 8" id="KW-0687">Ribonucleoprotein</keyword>
<proteinExistence type="inferred from homology"/>
<dbReference type="HOGENOM" id="CLU_1072046_0_0_2"/>
<dbReference type="PANTHER" id="PTHR40732:SF1">
    <property type="entry name" value="GTP-DEPENDENT DEPHOSPHO-COA KINASE"/>
    <property type="match status" value="1"/>
</dbReference>
<comment type="similarity">
    <text evidence="8">Belongs to the eukaryotic ribosomal protein eS24 family.</text>
</comment>
<dbReference type="SUPFAM" id="SSF54189">
    <property type="entry name" value="Ribosomal proteins S24e, L23 and L15e"/>
    <property type="match status" value="1"/>
</dbReference>
<dbReference type="KEGG" id="mif:Metin_1063"/>
<dbReference type="InterPro" id="IPR012677">
    <property type="entry name" value="Nucleotide-bd_a/b_plait_sf"/>
</dbReference>
<dbReference type="GO" id="GO:0003735">
    <property type="term" value="F:structural constituent of ribosome"/>
    <property type="evidence" value="ECO:0007669"/>
    <property type="project" value="InterPro"/>
</dbReference>
<evidence type="ECO:0000313" key="11">
    <source>
        <dbReference type="Proteomes" id="UP000002061"/>
    </source>
</evidence>
<dbReference type="InterPro" id="IPR001976">
    <property type="entry name" value="Ribosomal_eS24"/>
</dbReference>
<dbReference type="GO" id="GO:1990904">
    <property type="term" value="C:ribonucleoprotein complex"/>
    <property type="evidence" value="ECO:0007669"/>
    <property type="project" value="UniProtKB-KW"/>
</dbReference>
<keyword evidence="4 8" id="KW-0689">Ribosomal protein</keyword>
<dbReference type="InterPro" id="IPR007164">
    <property type="entry name" value="GTP-dep_dephospho-CoA_kin"/>
</dbReference>
<feature type="binding site" evidence="9">
    <location>
        <position position="37"/>
    </location>
    <ligand>
        <name>GTP</name>
        <dbReference type="ChEBI" id="CHEBI:37565"/>
    </ligand>
</feature>
<evidence type="ECO:0000256" key="1">
    <source>
        <dbReference type="ARBA" id="ARBA00022679"/>
    </source>
</evidence>
<dbReference type="eggNOG" id="arCOG04182">
    <property type="taxonomic scope" value="Archaea"/>
</dbReference>
<feature type="binding site" evidence="9">
    <location>
        <position position="132"/>
    </location>
    <ligand>
        <name>GTP</name>
        <dbReference type="ChEBI" id="CHEBI:37565"/>
    </ligand>
</feature>
<protein>
    <recommendedName>
        <fullName evidence="8 9">Multifunctional fusion protein</fullName>
    </recommendedName>
    <domain>
        <recommendedName>
            <fullName evidence="9">GTP-dependent dephospho-CoA kinase</fullName>
            <ecNumber evidence="9">2.7.1.237</ecNumber>
        </recommendedName>
        <alternativeName>
            <fullName evidence="9">Dephospho-coenzyme A kinase</fullName>
            <shortName evidence="9">DPCK</shortName>
        </alternativeName>
    </domain>
    <domain>
        <recommendedName>
            <fullName evidence="8">Small ribosomal subunit protein eS24</fullName>
        </recommendedName>
    </domain>
</protein>
<keyword evidence="11" id="KW-1185">Reference proteome</keyword>
<dbReference type="EMBL" id="CP002009">
    <property type="protein sequence ID" value="ADG13721.1"/>
    <property type="molecule type" value="Genomic_DNA"/>
</dbReference>
<dbReference type="UniPathway" id="UPA00241"/>